<dbReference type="SMART" id="SM00027">
    <property type="entry name" value="EH"/>
    <property type="match status" value="2"/>
</dbReference>
<dbReference type="Gene3D" id="1.10.238.10">
    <property type="entry name" value="EF-hand"/>
    <property type="match status" value="2"/>
</dbReference>
<name>A0ABD6EFU0_9BILA</name>
<dbReference type="PANTHER" id="PTHR11216:SF176">
    <property type="entry name" value="EPIDERMAL GROWTH FACTOR RECEPTOR PATHWAY SUBSTRATE CLONE 15, ISOFORM A"/>
    <property type="match status" value="1"/>
</dbReference>
<dbReference type="CDD" id="cd00052">
    <property type="entry name" value="EH"/>
    <property type="match status" value="2"/>
</dbReference>
<comment type="caution">
    <text evidence="2">The sequence shown here is derived from an EMBL/GenBank/DDBJ whole genome shotgun (WGS) entry which is preliminary data.</text>
</comment>
<evidence type="ECO:0000313" key="2">
    <source>
        <dbReference type="EMBL" id="MFH4978869.1"/>
    </source>
</evidence>
<proteinExistence type="predicted"/>
<protein>
    <recommendedName>
        <fullName evidence="1">EH domain-containing protein</fullName>
    </recommendedName>
</protein>
<dbReference type="AlphaFoldDB" id="A0ABD6EFU0"/>
<gene>
    <name evidence="2" type="ORF">AB6A40_005578</name>
</gene>
<keyword evidence="3" id="KW-1185">Reference proteome</keyword>
<organism evidence="2 3">
    <name type="scientific">Gnathostoma spinigerum</name>
    <dbReference type="NCBI Taxonomy" id="75299"/>
    <lineage>
        <taxon>Eukaryota</taxon>
        <taxon>Metazoa</taxon>
        <taxon>Ecdysozoa</taxon>
        <taxon>Nematoda</taxon>
        <taxon>Chromadorea</taxon>
        <taxon>Rhabditida</taxon>
        <taxon>Spirurina</taxon>
        <taxon>Gnathostomatomorpha</taxon>
        <taxon>Gnathostomatoidea</taxon>
        <taxon>Gnathostomatidae</taxon>
        <taxon>Gnathostoma</taxon>
    </lineage>
</organism>
<reference evidence="2 3" key="1">
    <citation type="submission" date="2024-08" db="EMBL/GenBank/DDBJ databases">
        <title>Gnathostoma spinigerum genome.</title>
        <authorList>
            <person name="Gonzalez-Bertolin B."/>
            <person name="Monzon S."/>
            <person name="Zaballos A."/>
            <person name="Jimenez P."/>
            <person name="Dekumyoy P."/>
            <person name="Varona S."/>
            <person name="Cuesta I."/>
            <person name="Sumanam S."/>
            <person name="Adisakwattana P."/>
            <person name="Gasser R.B."/>
            <person name="Hernandez-Gonzalez A."/>
            <person name="Young N.D."/>
            <person name="Perteguer M.J."/>
        </authorList>
    </citation>
    <scope>NUCLEOTIDE SEQUENCE [LARGE SCALE GENOMIC DNA]</scope>
    <source>
        <strain evidence="2">AL3</strain>
        <tissue evidence="2">Liver</tissue>
    </source>
</reference>
<feature type="domain" description="EH" evidence="1">
    <location>
        <begin position="11"/>
        <end position="97"/>
    </location>
</feature>
<evidence type="ECO:0000259" key="1">
    <source>
        <dbReference type="PROSITE" id="PS50031"/>
    </source>
</evidence>
<feature type="domain" description="EH" evidence="1">
    <location>
        <begin position="126"/>
        <end position="181"/>
    </location>
</feature>
<dbReference type="PROSITE" id="PS50031">
    <property type="entry name" value="EH"/>
    <property type="match status" value="2"/>
</dbReference>
<dbReference type="InterPro" id="IPR011992">
    <property type="entry name" value="EF-hand-dom_pair"/>
</dbReference>
<dbReference type="SUPFAM" id="SSF47473">
    <property type="entry name" value="EF-hand"/>
    <property type="match status" value="2"/>
</dbReference>
<evidence type="ECO:0000313" key="3">
    <source>
        <dbReference type="Proteomes" id="UP001608902"/>
    </source>
</evidence>
<accession>A0ABD6EFU0</accession>
<dbReference type="EMBL" id="JBGFUD010003610">
    <property type="protein sequence ID" value="MFH4978869.1"/>
    <property type="molecule type" value="Genomic_DNA"/>
</dbReference>
<dbReference type="InterPro" id="IPR000261">
    <property type="entry name" value="EH_dom"/>
</dbReference>
<sequence length="181" mass="19646">MPPIAEISFPHHQIYENLYKELNPRNKETVAANEAALFLKRSNLSVSLLGQIWEIADHSKNGFLTKEGAFIAFKLVAACQQNLPIHESSLTLPLAAPVFDSRSATPSIPNISGLSVSSSWGISASDQSKYEAIFDSLNPVDGKVPGDKVRPVLLNSGLPSVSLAKIWELSDIDKVGRLLPL</sequence>
<dbReference type="Proteomes" id="UP001608902">
    <property type="component" value="Unassembled WGS sequence"/>
</dbReference>
<dbReference type="Pfam" id="PF12763">
    <property type="entry name" value="EH"/>
    <property type="match status" value="2"/>
</dbReference>
<dbReference type="PANTHER" id="PTHR11216">
    <property type="entry name" value="EH DOMAIN"/>
    <property type="match status" value="1"/>
</dbReference>